<evidence type="ECO:0000313" key="1">
    <source>
        <dbReference type="EMBL" id="JAS33509.1"/>
    </source>
</evidence>
<protein>
    <recommendedName>
        <fullName evidence="2">MADF domain-containing protein</fullName>
    </recommendedName>
</protein>
<sequence length="111" mass="12865">QHLVDIMDLPGFTVGDVKNKIKNIRSTYCQELKKIQNSKMLGKTTHVPTCIWFKEVDSFLHCNTTPRETLPNYLTMKCDPQDYMFEESPSLDDTNSSYIENGEEQEMQVLV</sequence>
<feature type="non-terminal residue" evidence="1">
    <location>
        <position position="1"/>
    </location>
</feature>
<reference evidence="1" key="1">
    <citation type="submission" date="2015-12" db="EMBL/GenBank/DDBJ databases">
        <title>De novo transcriptome assembly of four potential Pierce s Disease insect vectors from Arizona vineyards.</title>
        <authorList>
            <person name="Tassone E.E."/>
        </authorList>
    </citation>
    <scope>NUCLEOTIDE SEQUENCE</scope>
</reference>
<organism evidence="1">
    <name type="scientific">Clastoptera arizonana</name>
    <name type="common">Arizona spittle bug</name>
    <dbReference type="NCBI Taxonomy" id="38151"/>
    <lineage>
        <taxon>Eukaryota</taxon>
        <taxon>Metazoa</taxon>
        <taxon>Ecdysozoa</taxon>
        <taxon>Arthropoda</taxon>
        <taxon>Hexapoda</taxon>
        <taxon>Insecta</taxon>
        <taxon>Pterygota</taxon>
        <taxon>Neoptera</taxon>
        <taxon>Paraneoptera</taxon>
        <taxon>Hemiptera</taxon>
        <taxon>Auchenorrhyncha</taxon>
        <taxon>Cercopoidea</taxon>
        <taxon>Clastopteridae</taxon>
        <taxon>Clastoptera</taxon>
    </lineage>
</organism>
<feature type="non-terminal residue" evidence="1">
    <location>
        <position position="111"/>
    </location>
</feature>
<name>A0A1B6E6I8_9HEMI</name>
<proteinExistence type="predicted"/>
<evidence type="ECO:0008006" key="2">
    <source>
        <dbReference type="Google" id="ProtNLM"/>
    </source>
</evidence>
<dbReference type="EMBL" id="GEDC01003789">
    <property type="protein sequence ID" value="JAS33509.1"/>
    <property type="molecule type" value="Transcribed_RNA"/>
</dbReference>
<dbReference type="AlphaFoldDB" id="A0A1B6E6I8"/>
<gene>
    <name evidence="1" type="ORF">g.44481</name>
</gene>
<accession>A0A1B6E6I8</accession>